<feature type="signal peptide" evidence="2">
    <location>
        <begin position="1"/>
        <end position="23"/>
    </location>
</feature>
<evidence type="ECO:0000256" key="2">
    <source>
        <dbReference type="SAM" id="SignalP"/>
    </source>
</evidence>
<dbReference type="EMBL" id="JMCC02000047">
    <property type="protein sequence ID" value="KIG15791.1"/>
    <property type="molecule type" value="Genomic_DNA"/>
</dbReference>
<keyword evidence="2" id="KW-0732">Signal</keyword>
<feature type="chain" id="PRO_5002147484" description="DNA-binding protein" evidence="2">
    <location>
        <begin position="24"/>
        <end position="253"/>
    </location>
</feature>
<evidence type="ECO:0008006" key="5">
    <source>
        <dbReference type="Google" id="ProtNLM"/>
    </source>
</evidence>
<comment type="caution">
    <text evidence="3">The sequence shown here is derived from an EMBL/GenBank/DDBJ whole genome shotgun (WGS) entry which is preliminary data.</text>
</comment>
<evidence type="ECO:0000256" key="1">
    <source>
        <dbReference type="SAM" id="MobiDB-lite"/>
    </source>
</evidence>
<name>A0A0C2CXS5_9BACT</name>
<proteinExistence type="predicted"/>
<dbReference type="PROSITE" id="PS51257">
    <property type="entry name" value="PROKAR_LIPOPROTEIN"/>
    <property type="match status" value="1"/>
</dbReference>
<reference evidence="3 4" key="1">
    <citation type="submission" date="2014-12" db="EMBL/GenBank/DDBJ databases">
        <title>Genome assembly of Enhygromyxa salina DSM 15201.</title>
        <authorList>
            <person name="Sharma G."/>
            <person name="Subramanian S."/>
        </authorList>
    </citation>
    <scope>NUCLEOTIDE SEQUENCE [LARGE SCALE GENOMIC DNA]</scope>
    <source>
        <strain evidence="3 4">DSM 15201</strain>
    </source>
</reference>
<dbReference type="AlphaFoldDB" id="A0A0C2CXS5"/>
<dbReference type="Proteomes" id="UP000031599">
    <property type="component" value="Unassembled WGS sequence"/>
</dbReference>
<sequence length="253" mass="26062">MSARARWVLPLVGSLLLTAAACSDDAGSDTSETGTTETGTTETGTTETGTTETSGETSGAELVTIEQARALDDGMMVSVEGHTSVAPGTFNSATGEFGFAIQDASGGIYIKTADMLDFPLDTLVTVTGTLGQMNQLRVIEAVAADIESVSGGQAVEPISAATGDIDEDVEGTLVEVSGTVTQAVQDDSPYGLKVYIDDGTGEVQVFVHLIDGVGVIDTTELAIDDTITVVGLVAQYEETYEVAPRQPSDLVVP</sequence>
<evidence type="ECO:0000313" key="3">
    <source>
        <dbReference type="EMBL" id="KIG15791.1"/>
    </source>
</evidence>
<gene>
    <name evidence="3" type="ORF">DB30_05209</name>
</gene>
<feature type="region of interest" description="Disordered" evidence="1">
    <location>
        <begin position="23"/>
        <end position="59"/>
    </location>
</feature>
<feature type="compositionally biased region" description="Low complexity" evidence="1">
    <location>
        <begin position="30"/>
        <end position="59"/>
    </location>
</feature>
<organism evidence="3 4">
    <name type="scientific">Enhygromyxa salina</name>
    <dbReference type="NCBI Taxonomy" id="215803"/>
    <lineage>
        <taxon>Bacteria</taxon>
        <taxon>Pseudomonadati</taxon>
        <taxon>Myxococcota</taxon>
        <taxon>Polyangia</taxon>
        <taxon>Nannocystales</taxon>
        <taxon>Nannocystaceae</taxon>
        <taxon>Enhygromyxa</taxon>
    </lineage>
</organism>
<evidence type="ECO:0000313" key="4">
    <source>
        <dbReference type="Proteomes" id="UP000031599"/>
    </source>
</evidence>
<accession>A0A0C2CXS5</accession>
<protein>
    <recommendedName>
        <fullName evidence="5">DNA-binding protein</fullName>
    </recommendedName>
</protein>